<comment type="similarity">
    <text evidence="1">Belongs to the GMC oxidoreductase family.</text>
</comment>
<name>A0A6P7GKI1_DIAVI</name>
<keyword evidence="2" id="KW-0285">Flavoprotein</keyword>
<feature type="domain" description="Glucose-methanol-choline oxidoreductase N-terminal" evidence="3">
    <location>
        <begin position="335"/>
        <end position="349"/>
    </location>
</feature>
<dbReference type="InterPro" id="IPR012132">
    <property type="entry name" value="GMC_OxRdtase"/>
</dbReference>
<dbReference type="InterPro" id="IPR007867">
    <property type="entry name" value="GMC_OxRtase_C"/>
</dbReference>
<evidence type="ECO:0000256" key="2">
    <source>
        <dbReference type="PIRSR" id="PIRSR000137-2"/>
    </source>
</evidence>
<dbReference type="GO" id="GO:0016614">
    <property type="term" value="F:oxidoreductase activity, acting on CH-OH group of donors"/>
    <property type="evidence" value="ECO:0007669"/>
    <property type="project" value="InterPro"/>
</dbReference>
<dbReference type="RefSeq" id="XP_028145723.1">
    <property type="nucleotide sequence ID" value="XM_028289922.1"/>
</dbReference>
<dbReference type="GO" id="GO:0050660">
    <property type="term" value="F:flavin adenine dinucleotide binding"/>
    <property type="evidence" value="ECO:0007669"/>
    <property type="project" value="InterPro"/>
</dbReference>
<dbReference type="InParanoid" id="A0A6P7GKI1"/>
<dbReference type="SUPFAM" id="SSF51905">
    <property type="entry name" value="FAD/NAD(P)-binding domain"/>
    <property type="match status" value="1"/>
</dbReference>
<proteinExistence type="inferred from homology"/>
<protein>
    <submittedName>
        <fullName evidence="4">Glucose dehydrogenase [FAD, quinone]-like</fullName>
    </submittedName>
</protein>
<keyword evidence="2" id="KW-0274">FAD</keyword>
<gene>
    <name evidence="4" type="primary">LOC114339294</name>
</gene>
<dbReference type="SUPFAM" id="SSF54373">
    <property type="entry name" value="FAD-linked reductases, C-terminal domain"/>
    <property type="match status" value="1"/>
</dbReference>
<feature type="binding site" evidence="2">
    <location>
        <position position="298"/>
    </location>
    <ligand>
        <name>FAD</name>
        <dbReference type="ChEBI" id="CHEBI:57692"/>
    </ligand>
</feature>
<reference evidence="4" key="1">
    <citation type="submission" date="2025-08" db="UniProtKB">
        <authorList>
            <consortium name="RefSeq"/>
        </authorList>
    </citation>
    <scope>IDENTIFICATION</scope>
    <source>
        <tissue evidence="4">Whole insect</tissue>
    </source>
</reference>
<evidence type="ECO:0000259" key="3">
    <source>
        <dbReference type="PROSITE" id="PS00624"/>
    </source>
</evidence>
<sequence>MVQTWTPPDLSQPCAVHNNLTTCQPSTFLFLQLVANLFGYSPDAKNKYGYDYDFSSGFASWDFTNPFESAKPKQEEYDFIVVGAGSAGCVVANRLTEIQHWRVLLLEAGDEEPLVADVPAFAPMLQGSSIDWMYETQPSPHSCLARDEGRCTWARGKVMGGSSTINYMIYIRGHPEDYDEWEYMGNHGWSYRDVLPYFKKSEDNKNHDHKKIDPHYHGVGGYQTVEFFPYQDKNTIGLLHSYEELGLPKVDQNSEHLIGTMLLQHTTRHGERLSTNGAFIRPIRNKRKNLTVRTNAHVTRILIDPKTKKAYGVEYFSKGKLVQVLAKKEVILSAGSINSPVLLMLSGVGPASHLQENDIKVIKDSAVGFNLQDHTTIDGVVFALTNHTSTLVDEDQMKADVYYWKEKRDGPLASTGALQTNAFIQTKFENSHDRPDIQISIDSVNTDNFFTDPILSYNTAVLPLAYYSGMMARPILLNPESRGRILLNHTDPTFGTPLIYANTFFEEIDLLRIVEGVKQSLNLERTSFFKHAGIRLVRTPLPACKHIPWGTDEYWACIAMAYTTTIFHPVGTCKMGPHHDESAVVDSNLRVHGIHSLRVIDASIMPKIVRGNTNAPTIMIAEKGSDFIKETWLKEDHHGEKYHTPQSSINSLFDFGNFFEVNF</sequence>
<dbReference type="Pfam" id="PF00732">
    <property type="entry name" value="GMC_oxred_N"/>
    <property type="match status" value="1"/>
</dbReference>
<dbReference type="PIRSF" id="PIRSF000137">
    <property type="entry name" value="Alcohol_oxidase"/>
    <property type="match status" value="1"/>
</dbReference>
<dbReference type="InterPro" id="IPR036188">
    <property type="entry name" value="FAD/NAD-bd_sf"/>
</dbReference>
<organism evidence="4">
    <name type="scientific">Diabrotica virgifera virgifera</name>
    <name type="common">western corn rootworm</name>
    <dbReference type="NCBI Taxonomy" id="50390"/>
    <lineage>
        <taxon>Eukaryota</taxon>
        <taxon>Metazoa</taxon>
        <taxon>Ecdysozoa</taxon>
        <taxon>Arthropoda</taxon>
        <taxon>Hexapoda</taxon>
        <taxon>Insecta</taxon>
        <taxon>Pterygota</taxon>
        <taxon>Neoptera</taxon>
        <taxon>Endopterygota</taxon>
        <taxon>Coleoptera</taxon>
        <taxon>Polyphaga</taxon>
        <taxon>Cucujiformia</taxon>
        <taxon>Chrysomeloidea</taxon>
        <taxon>Chrysomelidae</taxon>
        <taxon>Galerucinae</taxon>
        <taxon>Diabroticina</taxon>
        <taxon>Diabroticites</taxon>
        <taxon>Diabrotica</taxon>
    </lineage>
</organism>
<evidence type="ECO:0000313" key="4">
    <source>
        <dbReference type="RefSeq" id="XP_028145723.1"/>
    </source>
</evidence>
<dbReference type="PANTHER" id="PTHR11552">
    <property type="entry name" value="GLUCOSE-METHANOL-CHOLINE GMC OXIDOREDUCTASE"/>
    <property type="match status" value="1"/>
</dbReference>
<dbReference type="Gene3D" id="3.50.50.60">
    <property type="entry name" value="FAD/NAD(P)-binding domain"/>
    <property type="match status" value="1"/>
</dbReference>
<feature type="binding site" evidence="2">
    <location>
        <position position="158"/>
    </location>
    <ligand>
        <name>FAD</name>
        <dbReference type="ChEBI" id="CHEBI:57692"/>
    </ligand>
</feature>
<comment type="cofactor">
    <cofactor evidence="2">
        <name>FAD</name>
        <dbReference type="ChEBI" id="CHEBI:57692"/>
    </cofactor>
</comment>
<dbReference type="PROSITE" id="PS00624">
    <property type="entry name" value="GMC_OXRED_2"/>
    <property type="match status" value="1"/>
</dbReference>
<dbReference type="Pfam" id="PF05199">
    <property type="entry name" value="GMC_oxred_C"/>
    <property type="match status" value="1"/>
</dbReference>
<dbReference type="PANTHER" id="PTHR11552:SF154">
    <property type="entry name" value="FI04917P"/>
    <property type="match status" value="1"/>
</dbReference>
<dbReference type="AlphaFoldDB" id="A0A6P7GKI1"/>
<accession>A0A6P7GKI1</accession>
<dbReference type="Gene3D" id="3.30.560.10">
    <property type="entry name" value="Glucose Oxidase, domain 3"/>
    <property type="match status" value="1"/>
</dbReference>
<evidence type="ECO:0000256" key="1">
    <source>
        <dbReference type="ARBA" id="ARBA00010790"/>
    </source>
</evidence>
<dbReference type="InterPro" id="IPR000172">
    <property type="entry name" value="GMC_OxRdtase_N"/>
</dbReference>